<sequence>MRFMHEGAVYPKIDLQSLPGSFDPLHGLLSTQVERPKHLNDVDLRKLQPVQRALLVIDGTVTKFLEAYFLEPVEAALVEQKNQALSDNHAWLEVAKGTDIVARQVILRGRYSSTVYAYAISLLVPNRLPDSMLKHLEVEPSGIGHVLLNSQMENRRDILWYGHEHIENLPEEIQRFTGSAFISRAYRIIANNLPVMLINEKFPTQCFK</sequence>
<comment type="caution">
    <text evidence="1">The sequence shown here is derived from an EMBL/GenBank/DDBJ whole genome shotgun (WGS) entry which is preliminary data.</text>
</comment>
<dbReference type="InterPro" id="IPR002800">
    <property type="entry name" value="Rv2949c-like"/>
</dbReference>
<dbReference type="Gene3D" id="3.40.1410.10">
    <property type="entry name" value="Chorismate lyase-like"/>
    <property type="match status" value="1"/>
</dbReference>
<evidence type="ECO:0000313" key="2">
    <source>
        <dbReference type="Proteomes" id="UP000019140"/>
    </source>
</evidence>
<dbReference type="HOGENOM" id="CLU_107938_0_0_7"/>
<evidence type="ECO:0000313" key="1">
    <source>
        <dbReference type="EMBL" id="ETX08425.1"/>
    </source>
</evidence>
<evidence type="ECO:0008006" key="3">
    <source>
        <dbReference type="Google" id="ProtNLM"/>
    </source>
</evidence>
<organism evidence="1 2">
    <name type="scientific">Candidatus Entotheonella gemina</name>
    <dbReference type="NCBI Taxonomy" id="1429439"/>
    <lineage>
        <taxon>Bacteria</taxon>
        <taxon>Pseudomonadati</taxon>
        <taxon>Nitrospinota/Tectimicrobiota group</taxon>
        <taxon>Candidatus Tectimicrobiota</taxon>
        <taxon>Candidatus Entotheonellia</taxon>
        <taxon>Candidatus Entotheonellales</taxon>
        <taxon>Candidatus Entotheonellaceae</taxon>
        <taxon>Candidatus Entotheonella</taxon>
    </lineage>
</organism>
<accession>W4ME19</accession>
<keyword evidence="2" id="KW-1185">Reference proteome</keyword>
<dbReference type="Pfam" id="PF01947">
    <property type="entry name" value="Rv2949c-like"/>
    <property type="match status" value="1"/>
</dbReference>
<reference evidence="1 2" key="1">
    <citation type="journal article" date="2014" name="Nature">
        <title>An environmental bacterial taxon with a large and distinct metabolic repertoire.</title>
        <authorList>
            <person name="Wilson M.C."/>
            <person name="Mori T."/>
            <person name="Ruckert C."/>
            <person name="Uria A.R."/>
            <person name="Helf M.J."/>
            <person name="Takada K."/>
            <person name="Gernert C."/>
            <person name="Steffens U.A."/>
            <person name="Heycke N."/>
            <person name="Schmitt S."/>
            <person name="Rinke C."/>
            <person name="Helfrich E.J."/>
            <person name="Brachmann A.O."/>
            <person name="Gurgui C."/>
            <person name="Wakimoto T."/>
            <person name="Kracht M."/>
            <person name="Crusemann M."/>
            <person name="Hentschel U."/>
            <person name="Abe I."/>
            <person name="Matsunaga S."/>
            <person name="Kalinowski J."/>
            <person name="Takeyama H."/>
            <person name="Piel J."/>
        </authorList>
    </citation>
    <scope>NUCLEOTIDE SEQUENCE [LARGE SCALE GENOMIC DNA]</scope>
    <source>
        <strain evidence="2">TSY2</strain>
    </source>
</reference>
<dbReference type="EMBL" id="AZHX01000227">
    <property type="protein sequence ID" value="ETX08425.1"/>
    <property type="molecule type" value="Genomic_DNA"/>
</dbReference>
<dbReference type="SUPFAM" id="SSF64288">
    <property type="entry name" value="Chorismate lyase-like"/>
    <property type="match status" value="1"/>
</dbReference>
<dbReference type="AlphaFoldDB" id="W4ME19"/>
<protein>
    <recommendedName>
        <fullName evidence="3">4-hydroxybenzoate synthetase</fullName>
    </recommendedName>
</protein>
<gene>
    <name evidence="1" type="ORF">ETSY2_05520</name>
</gene>
<name>W4ME19_9BACT</name>
<proteinExistence type="predicted"/>
<dbReference type="InterPro" id="IPR028978">
    <property type="entry name" value="Chorismate_lyase_/UTRA_dom_sf"/>
</dbReference>
<dbReference type="Proteomes" id="UP000019140">
    <property type="component" value="Unassembled WGS sequence"/>
</dbReference>